<accession>A0AAD6SUH6</accession>
<evidence type="ECO:0000256" key="1">
    <source>
        <dbReference type="SAM" id="MobiDB-lite"/>
    </source>
</evidence>
<proteinExistence type="predicted"/>
<feature type="compositionally biased region" description="Acidic residues" evidence="1">
    <location>
        <begin position="54"/>
        <end position="73"/>
    </location>
</feature>
<protein>
    <submittedName>
        <fullName evidence="2">Uncharacterized protein</fullName>
    </submittedName>
</protein>
<feature type="compositionally biased region" description="Polar residues" evidence="1">
    <location>
        <begin position="527"/>
        <end position="539"/>
    </location>
</feature>
<reference evidence="2" key="1">
    <citation type="submission" date="2023-03" db="EMBL/GenBank/DDBJ databases">
        <title>Massive genome expansion in bonnet fungi (Mycena s.s.) driven by repeated elements and novel gene families across ecological guilds.</title>
        <authorList>
            <consortium name="Lawrence Berkeley National Laboratory"/>
            <person name="Harder C.B."/>
            <person name="Miyauchi S."/>
            <person name="Viragh M."/>
            <person name="Kuo A."/>
            <person name="Thoen E."/>
            <person name="Andreopoulos B."/>
            <person name="Lu D."/>
            <person name="Skrede I."/>
            <person name="Drula E."/>
            <person name="Henrissat B."/>
            <person name="Morin E."/>
            <person name="Kohler A."/>
            <person name="Barry K."/>
            <person name="LaButti K."/>
            <person name="Morin E."/>
            <person name="Salamov A."/>
            <person name="Lipzen A."/>
            <person name="Mereny Z."/>
            <person name="Hegedus B."/>
            <person name="Baldrian P."/>
            <person name="Stursova M."/>
            <person name="Weitz H."/>
            <person name="Taylor A."/>
            <person name="Grigoriev I.V."/>
            <person name="Nagy L.G."/>
            <person name="Martin F."/>
            <person name="Kauserud H."/>
        </authorList>
    </citation>
    <scope>NUCLEOTIDE SEQUENCE</scope>
    <source>
        <strain evidence="2">CBHHK200</strain>
    </source>
</reference>
<feature type="region of interest" description="Disordered" evidence="1">
    <location>
        <begin position="54"/>
        <end position="138"/>
    </location>
</feature>
<keyword evidence="3" id="KW-1185">Reference proteome</keyword>
<evidence type="ECO:0000313" key="2">
    <source>
        <dbReference type="EMBL" id="KAJ7034306.1"/>
    </source>
</evidence>
<sequence length="657" mass="73391">MTSPARLDVLDVLECNFYFHNTRSGRAFSPWEAESISSPAFDIATAVLQAVDSASDEDLAEADAAEDEWPPDGEDLRVPATVPLDSSASATSPVPPSARRARDKAGSKARRKAARQAEAVKRHVNLQPPSHRPQHIKNAGPTVKTRFDLRKERVAATGWIGLRDEGQSKQEEAAGFEEPGWTPTHTLKDFFGAQAKWGGFRLVKYLSPCAFIPSSIAALTVLVLRKARPIVDAAGRVFALSGGHADDPEWMSKVHDPAVEAMEAARAQCKVSETRRHHRRGYFPPLTAGDSYGGGQTQPGALVNGVINTAVLISLISNSAFIRLAGFATGLFANWSPRLFEYYATRMRRFYRRYTHLHRPFLNSVWSACTFNLGPQTCCLGHRDFGNLAFGWCAITALGDYDYTKGGHLILWDCKLVIEFPPGTTLFIPSAAVFHSNIPIAAGERRFSFTQYTAGGLFRWIEHGFRSEEEYFASLSAEERQKERAEARGRWASGASLFCTVEELKTVQTYPMASHNNGSNSSGNGSKTQNAGSAPSRSTAARRLANARYREKNEDELREKARDRMARRRALARKDDKLAAEVAARRRVHDANYREKNPKMIAFRRAMAAMRKDEREGRRRPTTVESKDYETELKILEEDRWMKAMPAHMVRKTSDRY</sequence>
<evidence type="ECO:0000313" key="3">
    <source>
        <dbReference type="Proteomes" id="UP001218188"/>
    </source>
</evidence>
<dbReference type="EMBL" id="JARJCM010000058">
    <property type="protein sequence ID" value="KAJ7034306.1"/>
    <property type="molecule type" value="Genomic_DNA"/>
</dbReference>
<gene>
    <name evidence="2" type="ORF">C8F04DRAFT_1260068</name>
</gene>
<feature type="compositionally biased region" description="Basic residues" evidence="1">
    <location>
        <begin position="99"/>
        <end position="114"/>
    </location>
</feature>
<dbReference type="Gene3D" id="3.60.130.30">
    <property type="match status" value="1"/>
</dbReference>
<organism evidence="2 3">
    <name type="scientific">Mycena alexandri</name>
    <dbReference type="NCBI Taxonomy" id="1745969"/>
    <lineage>
        <taxon>Eukaryota</taxon>
        <taxon>Fungi</taxon>
        <taxon>Dikarya</taxon>
        <taxon>Basidiomycota</taxon>
        <taxon>Agaricomycotina</taxon>
        <taxon>Agaricomycetes</taxon>
        <taxon>Agaricomycetidae</taxon>
        <taxon>Agaricales</taxon>
        <taxon>Marasmiineae</taxon>
        <taxon>Mycenaceae</taxon>
        <taxon>Mycena</taxon>
    </lineage>
</organism>
<feature type="compositionally biased region" description="Basic and acidic residues" evidence="1">
    <location>
        <begin position="548"/>
        <end position="562"/>
    </location>
</feature>
<comment type="caution">
    <text evidence="2">The sequence shown here is derived from an EMBL/GenBank/DDBJ whole genome shotgun (WGS) entry which is preliminary data.</text>
</comment>
<dbReference type="AlphaFoldDB" id="A0AAD6SUH6"/>
<feature type="compositionally biased region" description="Low complexity" evidence="1">
    <location>
        <begin position="516"/>
        <end position="526"/>
    </location>
</feature>
<dbReference type="Proteomes" id="UP001218188">
    <property type="component" value="Unassembled WGS sequence"/>
</dbReference>
<feature type="region of interest" description="Disordered" evidence="1">
    <location>
        <begin position="512"/>
        <end position="562"/>
    </location>
</feature>
<name>A0AAD6SUH6_9AGAR</name>